<feature type="transmembrane region" description="Helical" evidence="1">
    <location>
        <begin position="26"/>
        <end position="45"/>
    </location>
</feature>
<dbReference type="Pfam" id="PF12790">
    <property type="entry name" value="T6SS-SciN"/>
    <property type="match status" value="1"/>
</dbReference>
<keyword evidence="1" id="KW-1133">Transmembrane helix</keyword>
<evidence type="ECO:0000256" key="1">
    <source>
        <dbReference type="SAM" id="Phobius"/>
    </source>
</evidence>
<dbReference type="InterPro" id="IPR038706">
    <property type="entry name" value="Type_VI_SciN-like_sf"/>
</dbReference>
<accession>A0A1I0FT14</accession>
<proteinExistence type="predicted"/>
<sequence length="194" mass="22206">MLFHFNHSQRLSNYFCSKKRIKIYKFFIMIVAVFCATACGLTQSIKEGSNELAQSIFYKTVKTLRLDIVPRSDINQDDNQHALSMVLRVYQLKDRKTFDQSDYQTLLTNDSQVLAQDMLARRELTIRPGANASVTQAMEESTQYVAIIGLFRTPDLALDNWRLVIERSALDADKATGIEIHSNYLDFVVKPTAK</sequence>
<dbReference type="PANTHER" id="PTHR37625:SF4">
    <property type="entry name" value="OUTER MEMBRANE LIPOPROTEIN"/>
    <property type="match status" value="1"/>
</dbReference>
<dbReference type="OrthoDB" id="7021080at2"/>
<keyword evidence="1" id="KW-0472">Membrane</keyword>
<organism evidence="2 3">
    <name type="scientific">Thorsellia anophelis DSM 18579</name>
    <dbReference type="NCBI Taxonomy" id="1123402"/>
    <lineage>
        <taxon>Bacteria</taxon>
        <taxon>Pseudomonadati</taxon>
        <taxon>Pseudomonadota</taxon>
        <taxon>Gammaproteobacteria</taxon>
        <taxon>Enterobacterales</taxon>
        <taxon>Thorselliaceae</taxon>
        <taxon>Thorsellia</taxon>
    </lineage>
</organism>
<dbReference type="Proteomes" id="UP000242642">
    <property type="component" value="Unassembled WGS sequence"/>
</dbReference>
<dbReference type="Gene3D" id="2.60.40.4150">
    <property type="entry name" value="Type VI secretion system, lipoprotein SciN"/>
    <property type="match status" value="1"/>
</dbReference>
<evidence type="ECO:0000313" key="2">
    <source>
        <dbReference type="EMBL" id="SET61572.1"/>
    </source>
</evidence>
<dbReference type="InterPro" id="IPR017734">
    <property type="entry name" value="T6SS_SciN"/>
</dbReference>
<dbReference type="NCBIfam" id="TIGR03352">
    <property type="entry name" value="VI_chp_3"/>
    <property type="match status" value="1"/>
</dbReference>
<dbReference type="AlphaFoldDB" id="A0A1I0FT14"/>
<dbReference type="STRING" id="1123402.SAMN02583745_02887"/>
<protein>
    <submittedName>
        <fullName evidence="2">Type VI secretion system protein VasD</fullName>
    </submittedName>
</protein>
<evidence type="ECO:0000313" key="3">
    <source>
        <dbReference type="Proteomes" id="UP000242642"/>
    </source>
</evidence>
<name>A0A1I0FT14_9GAMM</name>
<gene>
    <name evidence="2" type="ORF">SAMN02583745_02887</name>
</gene>
<keyword evidence="3" id="KW-1185">Reference proteome</keyword>
<reference evidence="3" key="1">
    <citation type="submission" date="2016-10" db="EMBL/GenBank/DDBJ databases">
        <authorList>
            <person name="Varghese N."/>
            <person name="Submissions S."/>
        </authorList>
    </citation>
    <scope>NUCLEOTIDE SEQUENCE [LARGE SCALE GENOMIC DNA]</scope>
    <source>
        <strain evidence="3">DSM 18579</strain>
    </source>
</reference>
<dbReference type="RefSeq" id="WP_093322606.1">
    <property type="nucleotide sequence ID" value="NZ_FOHV01000048.1"/>
</dbReference>
<keyword evidence="1" id="KW-0812">Transmembrane</keyword>
<dbReference type="EMBL" id="FOHV01000048">
    <property type="protein sequence ID" value="SET61572.1"/>
    <property type="molecule type" value="Genomic_DNA"/>
</dbReference>
<dbReference type="PANTHER" id="PTHR37625">
    <property type="entry name" value="OUTER MEMBRANE LIPOPROTEIN-RELATED"/>
    <property type="match status" value="1"/>
</dbReference>